<keyword evidence="9" id="KW-1185">Reference proteome</keyword>
<dbReference type="InterPro" id="IPR000631">
    <property type="entry name" value="CARKD"/>
</dbReference>
<comment type="cofactor">
    <cofactor evidence="6">
        <name>Mg(2+)</name>
        <dbReference type="ChEBI" id="CHEBI:18420"/>
    </cofactor>
</comment>
<feature type="binding site" evidence="6">
    <location>
        <position position="214"/>
    </location>
    <ligand>
        <name>AMP</name>
        <dbReference type="ChEBI" id="CHEBI:456215"/>
    </ligand>
</feature>
<dbReference type="PANTHER" id="PTHR12592:SF0">
    <property type="entry name" value="ATP-DEPENDENT (S)-NAD(P)H-HYDRATE DEHYDRATASE"/>
    <property type="match status" value="1"/>
</dbReference>
<dbReference type="Proteomes" id="UP000195043">
    <property type="component" value="Unassembled WGS sequence"/>
</dbReference>
<keyword evidence="1 6" id="KW-0547">Nucleotide-binding</keyword>
<comment type="similarity">
    <text evidence="6">Belongs to the NnrD/CARKD family.</text>
</comment>
<dbReference type="GO" id="GO:0005524">
    <property type="term" value="F:ATP binding"/>
    <property type="evidence" value="ECO:0007669"/>
    <property type="project" value="UniProtKB-KW"/>
</dbReference>
<dbReference type="PROSITE" id="PS01050">
    <property type="entry name" value="YJEF_C_2"/>
    <property type="match status" value="1"/>
</dbReference>
<dbReference type="InterPro" id="IPR017953">
    <property type="entry name" value="Carbohydrate_kinase_pred_CS"/>
</dbReference>
<evidence type="ECO:0000256" key="1">
    <source>
        <dbReference type="ARBA" id="ARBA00022741"/>
    </source>
</evidence>
<dbReference type="RefSeq" id="WP_086273770.1">
    <property type="nucleotide sequence ID" value="NZ_NGKU01000001.1"/>
</dbReference>
<evidence type="ECO:0000256" key="4">
    <source>
        <dbReference type="ARBA" id="ARBA00023027"/>
    </source>
</evidence>
<dbReference type="GO" id="GO:0110051">
    <property type="term" value="P:metabolite repair"/>
    <property type="evidence" value="ECO:0007669"/>
    <property type="project" value="TreeGrafter"/>
</dbReference>
<dbReference type="OrthoDB" id="9806925at2"/>
<feature type="domain" description="YjeF C-terminal" evidence="7">
    <location>
        <begin position="5"/>
        <end position="272"/>
    </location>
</feature>
<comment type="catalytic activity">
    <reaction evidence="6">
        <text>(6S)-NADPHX + ADP = AMP + phosphate + NADPH + H(+)</text>
        <dbReference type="Rhea" id="RHEA:32235"/>
        <dbReference type="ChEBI" id="CHEBI:15378"/>
        <dbReference type="ChEBI" id="CHEBI:43474"/>
        <dbReference type="ChEBI" id="CHEBI:57783"/>
        <dbReference type="ChEBI" id="CHEBI:64076"/>
        <dbReference type="ChEBI" id="CHEBI:456215"/>
        <dbReference type="ChEBI" id="CHEBI:456216"/>
        <dbReference type="EC" id="4.2.1.136"/>
    </reaction>
</comment>
<organism evidence="8 9">
    <name type="scientific">Candidatus Enterococcus testudinis</name>
    <dbReference type="NCBI Taxonomy" id="1834191"/>
    <lineage>
        <taxon>Bacteria</taxon>
        <taxon>Bacillati</taxon>
        <taxon>Bacillota</taxon>
        <taxon>Bacilli</taxon>
        <taxon>Lactobacillales</taxon>
        <taxon>Enterococcaceae</taxon>
        <taxon>Enterococcus</taxon>
    </lineage>
</organism>
<dbReference type="PANTHER" id="PTHR12592">
    <property type="entry name" value="ATP-DEPENDENT (S)-NAD(P)H-HYDRATE DEHYDRATASE FAMILY MEMBER"/>
    <property type="match status" value="1"/>
</dbReference>
<dbReference type="Pfam" id="PF01256">
    <property type="entry name" value="Carb_kinase"/>
    <property type="match status" value="1"/>
</dbReference>
<gene>
    <name evidence="6" type="primary">nnrD</name>
    <name evidence="8" type="ORF">A5886_000821</name>
</gene>
<evidence type="ECO:0000259" key="7">
    <source>
        <dbReference type="PROSITE" id="PS51383"/>
    </source>
</evidence>
<feature type="binding site" evidence="6">
    <location>
        <position position="101"/>
    </location>
    <ligand>
        <name>(6S)-NADPHX</name>
        <dbReference type="ChEBI" id="CHEBI:64076"/>
    </ligand>
</feature>
<dbReference type="GO" id="GO:0052856">
    <property type="term" value="F:NAD(P)HX epimerase activity"/>
    <property type="evidence" value="ECO:0007669"/>
    <property type="project" value="TreeGrafter"/>
</dbReference>
<accession>A0A242A3Y4</accession>
<dbReference type="GO" id="GO:0046496">
    <property type="term" value="P:nicotinamide nucleotide metabolic process"/>
    <property type="evidence" value="ECO:0007669"/>
    <property type="project" value="UniProtKB-UniRule"/>
</dbReference>
<comment type="caution">
    <text evidence="8">The sequence shown here is derived from an EMBL/GenBank/DDBJ whole genome shotgun (WGS) entry which is preliminary data.</text>
</comment>
<keyword evidence="5 6" id="KW-0456">Lyase</keyword>
<evidence type="ECO:0000313" key="9">
    <source>
        <dbReference type="Proteomes" id="UP000195043"/>
    </source>
</evidence>
<dbReference type="CDD" id="cd01171">
    <property type="entry name" value="YXKO-related"/>
    <property type="match status" value="1"/>
</dbReference>
<dbReference type="SUPFAM" id="SSF53613">
    <property type="entry name" value="Ribokinase-like"/>
    <property type="match status" value="1"/>
</dbReference>
<evidence type="ECO:0000256" key="3">
    <source>
        <dbReference type="ARBA" id="ARBA00022857"/>
    </source>
</evidence>
<reference evidence="8 9" key="1">
    <citation type="submission" date="2017-05" db="EMBL/GenBank/DDBJ databases">
        <title>The Genome Sequence of Enterococcus sp. 8G7_MSG3316.</title>
        <authorList>
            <consortium name="The Broad Institute Genomics Platform"/>
            <consortium name="The Broad Institute Genomic Center for Infectious Diseases"/>
            <person name="Earl A."/>
            <person name="Manson A."/>
            <person name="Schwartman J."/>
            <person name="Gilmore M."/>
            <person name="Abouelleil A."/>
            <person name="Cao P."/>
            <person name="Chapman S."/>
            <person name="Cusick C."/>
            <person name="Shea T."/>
            <person name="Young S."/>
            <person name="Neafsey D."/>
            <person name="Nusbaum C."/>
            <person name="Birren B."/>
        </authorList>
    </citation>
    <scope>NUCLEOTIDE SEQUENCE [LARGE SCALE GENOMIC DNA]</scope>
    <source>
        <strain evidence="8 9">8G7_MSG3316</strain>
    </source>
</reference>
<comment type="subunit">
    <text evidence="6">Homotetramer.</text>
</comment>
<name>A0A242A3Y4_9ENTE</name>
<comment type="function">
    <text evidence="6">Catalyzes the dehydration of the S-form of NAD(P)HX at the expense of ADP, which is converted to AMP. Together with NAD(P)HX epimerase, which catalyzes the epimerization of the S- and R-forms, the enzyme allows the repair of both epimers of NAD(P)HX, a damaged form of NAD(P)H that is a result of enzymatic or heat-dependent hydration.</text>
</comment>
<dbReference type="STRING" id="1834191.A5886_000821"/>
<dbReference type="EMBL" id="NGKU01000001">
    <property type="protein sequence ID" value="OTN75745.1"/>
    <property type="molecule type" value="Genomic_DNA"/>
</dbReference>
<keyword evidence="3 6" id="KW-0521">NADP</keyword>
<sequence length="275" mass="30127">MERLNETVLKEVIRQRPAKSHKGTFGRAVLIGGNQQFGGAILMAAQACVYGGTGLTTVISDPVNRSALHARLPEAMFVDWHRSDWIDSVTESADVLLIGPGLGESKDNFDLLQRIVTNQKEHQWLVIDGSAITLTAKYPVTFPYPDQVVFTPHQMEWQRLSGLTIAEQTTAHNQQAQEKLGSLVVLKSHRTQVYGKQIVENSLGTPAMATGGMGDTLAGIITSFLAQFKGSEAAVHGAVFLHSLIGEDLAKDQYVVLPTQISEALPRYMKQYSQQ</sequence>
<dbReference type="AlphaFoldDB" id="A0A242A3Y4"/>
<feature type="binding site" evidence="6">
    <location>
        <position position="215"/>
    </location>
    <ligand>
        <name>(6S)-NADPHX</name>
        <dbReference type="ChEBI" id="CHEBI:64076"/>
    </ligand>
</feature>
<dbReference type="EC" id="4.2.1.136" evidence="6"/>
<feature type="binding site" evidence="6">
    <location>
        <position position="153"/>
    </location>
    <ligand>
        <name>(6S)-NADPHX</name>
        <dbReference type="ChEBI" id="CHEBI:64076"/>
    </ligand>
</feature>
<dbReference type="HAMAP" id="MF_01965">
    <property type="entry name" value="NADHX_dehydratase"/>
    <property type="match status" value="1"/>
</dbReference>
<dbReference type="NCBIfam" id="TIGR00196">
    <property type="entry name" value="yjeF_cterm"/>
    <property type="match status" value="1"/>
</dbReference>
<evidence type="ECO:0000313" key="8">
    <source>
        <dbReference type="EMBL" id="OTN75745.1"/>
    </source>
</evidence>
<evidence type="ECO:0000256" key="6">
    <source>
        <dbReference type="HAMAP-Rule" id="MF_01965"/>
    </source>
</evidence>
<dbReference type="GO" id="GO:0052855">
    <property type="term" value="F:ADP-dependent NAD(P)H-hydrate dehydratase activity"/>
    <property type="evidence" value="ECO:0007669"/>
    <property type="project" value="UniProtKB-UniRule"/>
</dbReference>
<keyword evidence="4 6" id="KW-0520">NAD</keyword>
<protein>
    <recommendedName>
        <fullName evidence="6">ADP-dependent (S)-NAD(P)H-hydrate dehydratase</fullName>
        <ecNumber evidence="6">4.2.1.136</ecNumber>
    </recommendedName>
    <alternativeName>
        <fullName evidence="6">ADP-dependent NAD(P)HX dehydratase</fullName>
    </alternativeName>
</protein>
<dbReference type="InterPro" id="IPR029056">
    <property type="entry name" value="Ribokinase-like"/>
</dbReference>
<evidence type="ECO:0000256" key="2">
    <source>
        <dbReference type="ARBA" id="ARBA00022840"/>
    </source>
</evidence>
<comment type="catalytic activity">
    <reaction evidence="6">
        <text>(6S)-NADHX + ADP = AMP + phosphate + NADH + H(+)</text>
        <dbReference type="Rhea" id="RHEA:32223"/>
        <dbReference type="ChEBI" id="CHEBI:15378"/>
        <dbReference type="ChEBI" id="CHEBI:43474"/>
        <dbReference type="ChEBI" id="CHEBI:57945"/>
        <dbReference type="ChEBI" id="CHEBI:64074"/>
        <dbReference type="ChEBI" id="CHEBI:456215"/>
        <dbReference type="ChEBI" id="CHEBI:456216"/>
        <dbReference type="EC" id="4.2.1.136"/>
    </reaction>
</comment>
<dbReference type="PROSITE" id="PS51383">
    <property type="entry name" value="YJEF_C_3"/>
    <property type="match status" value="1"/>
</dbReference>
<feature type="binding site" evidence="6">
    <location>
        <position position="40"/>
    </location>
    <ligand>
        <name>(6S)-NADPHX</name>
        <dbReference type="ChEBI" id="CHEBI:64076"/>
    </ligand>
</feature>
<evidence type="ECO:0000256" key="5">
    <source>
        <dbReference type="ARBA" id="ARBA00023239"/>
    </source>
</evidence>
<keyword evidence="2 6" id="KW-0067">ATP-binding</keyword>
<proteinExistence type="inferred from homology"/>
<feature type="binding site" evidence="6">
    <location>
        <begin position="187"/>
        <end position="191"/>
    </location>
    <ligand>
        <name>AMP</name>
        <dbReference type="ChEBI" id="CHEBI:456215"/>
    </ligand>
</feature>
<dbReference type="Gene3D" id="3.40.1190.20">
    <property type="match status" value="1"/>
</dbReference>